<evidence type="ECO:0000256" key="1">
    <source>
        <dbReference type="ARBA" id="ARBA00022443"/>
    </source>
</evidence>
<dbReference type="SUPFAM" id="SSF48065">
    <property type="entry name" value="DBL homology domain (DH-domain)"/>
    <property type="match status" value="1"/>
</dbReference>
<feature type="compositionally biased region" description="Low complexity" evidence="4">
    <location>
        <begin position="411"/>
        <end position="426"/>
    </location>
</feature>
<feature type="domain" description="DH" evidence="6">
    <location>
        <begin position="458"/>
        <end position="642"/>
    </location>
</feature>
<dbReference type="Gene3D" id="2.30.29.30">
    <property type="entry name" value="Pleckstrin-homology domain (PH domain)/Phosphotyrosine-binding domain (PTB)"/>
    <property type="match status" value="1"/>
</dbReference>
<reference evidence="8" key="1">
    <citation type="submission" date="2025-08" db="UniProtKB">
        <authorList>
            <consortium name="RefSeq"/>
        </authorList>
    </citation>
    <scope>IDENTIFICATION</scope>
    <source>
        <tissue evidence="8">White muscle</tissue>
    </source>
</reference>
<dbReference type="KEGG" id="snh:120061587"/>
<dbReference type="CTD" id="128272"/>
<dbReference type="SUPFAM" id="SSF50729">
    <property type="entry name" value="PH domain-like"/>
    <property type="match status" value="1"/>
</dbReference>
<dbReference type="SMART" id="SM00326">
    <property type="entry name" value="SH3"/>
    <property type="match status" value="1"/>
</dbReference>
<evidence type="ECO:0000256" key="4">
    <source>
        <dbReference type="SAM" id="MobiDB-lite"/>
    </source>
</evidence>
<dbReference type="GO" id="GO:0032956">
    <property type="term" value="P:regulation of actin cytoskeleton organization"/>
    <property type="evidence" value="ECO:0007669"/>
    <property type="project" value="TreeGrafter"/>
</dbReference>
<dbReference type="InterPro" id="IPR047271">
    <property type="entry name" value="Ephexin-like"/>
</dbReference>
<dbReference type="GO" id="GO:0005085">
    <property type="term" value="F:guanyl-nucleotide exchange factor activity"/>
    <property type="evidence" value="ECO:0007669"/>
    <property type="project" value="UniProtKB-KW"/>
</dbReference>
<dbReference type="InterPro" id="IPR047270">
    <property type="entry name" value="PH_ephexin"/>
</dbReference>
<sequence>MLPGYGFSPLPDFQPHLHAFRCRGECPSMWFPVSGESQALSEARDDRPLLRQCQHNHIAVCQQELQPPVTPSDNGHGSPTADAQHSTPLPLNHRKHTRTEAENGGWRSNPDQDTDTDMDLSSDSQMLGGDVELFIREDRRTDTPGQEKCERPMVVSTVFRPLHTALSLPLFLPLSSLYRDTDYCNSQPPGSPSSHEPPELQTPDTCRPQRRTSQGSLKEKSIRRKMRVYSPDSLSDDSLASPILDGDYLFPGPFDSFLEEDIGGDPVDATSPSSTGGGPNPRKTPPFSAEPLQLSEHSSVLNCGAVENSSATGGSSLARSSMAEHERRRFSASELISRLQLSQRKNSFTLKLGKSLSARVASRDKQNPSNFSSDSILYQEYSDVAINREILRQQGGEPGAEEEGLREEGAGETPSPSNLSPSSSFCSSSRGSAFSLWQDIPDVRTSGQLDNFSNVERKLQEAKFELVTSEASYIRSLTIAVDHFMLSQELGECLGTQDRQWLFSKLPEVKDVSERFLQDLEHRLEEDILRFDVSDIVLAHCPALRRVYLPYVTNQAYQEQTYQRMLQENPRFPGILARLEEDPICQRLPLASFLILPFQRITRLKMLVENILKRTTPGSRDEDTATKAFNELKKIIKECNSSVQSMKRMEELIHLNKKIHFEGKIFPLISQSRWLVKHGELLEVDTQTMSISGSKFKLPTRPVYLHLFNDCLLLSRRKDTWKFMVFVHAKIGQLKVKDLSQKLQGISGFIFHLQLCEGRQLKHQILLKAHTESGKQRWITAMFPSDPLEDIEQATENDDLSQVQCIKSYQAQEHDELTLEKADILQAKTITSDGWVEGIRLSDGERGWFPKTNVEEITSRSARLRNLRENIRIKCVTQKLEEELF</sequence>
<dbReference type="RefSeq" id="XP_038867423.1">
    <property type="nucleotide sequence ID" value="XM_039011495.1"/>
</dbReference>
<accession>A0A8U1GZB6</accession>
<proteinExistence type="predicted"/>
<dbReference type="SMART" id="SM00325">
    <property type="entry name" value="RhoGEF"/>
    <property type="match status" value="1"/>
</dbReference>
<feature type="region of interest" description="Disordered" evidence="4">
    <location>
        <begin position="183"/>
        <end position="237"/>
    </location>
</feature>
<evidence type="ECO:0000256" key="2">
    <source>
        <dbReference type="ARBA" id="ARBA00022658"/>
    </source>
</evidence>
<organism evidence="7 8">
    <name type="scientific">Salvelinus namaycush</name>
    <name type="common">Lake trout</name>
    <name type="synonym">Salmo namaycush</name>
    <dbReference type="NCBI Taxonomy" id="8040"/>
    <lineage>
        <taxon>Eukaryota</taxon>
        <taxon>Metazoa</taxon>
        <taxon>Chordata</taxon>
        <taxon>Craniata</taxon>
        <taxon>Vertebrata</taxon>
        <taxon>Euteleostomi</taxon>
        <taxon>Actinopterygii</taxon>
        <taxon>Neopterygii</taxon>
        <taxon>Teleostei</taxon>
        <taxon>Protacanthopterygii</taxon>
        <taxon>Salmoniformes</taxon>
        <taxon>Salmonidae</taxon>
        <taxon>Salmoninae</taxon>
        <taxon>Salvelinus</taxon>
    </lineage>
</organism>
<feature type="compositionally biased region" description="Polar residues" evidence="4">
    <location>
        <begin position="71"/>
        <end position="89"/>
    </location>
</feature>
<keyword evidence="7" id="KW-1185">Reference proteome</keyword>
<dbReference type="GeneID" id="120061587"/>
<dbReference type="Pfam" id="PF00621">
    <property type="entry name" value="RhoGEF"/>
    <property type="match status" value="1"/>
</dbReference>
<dbReference type="FunFam" id="1.20.900.10:FF:000007">
    <property type="entry name" value="rho guanine nucleotide exchange factor 19"/>
    <property type="match status" value="1"/>
</dbReference>
<evidence type="ECO:0000256" key="3">
    <source>
        <dbReference type="PROSITE-ProRule" id="PRU00192"/>
    </source>
</evidence>
<dbReference type="PROSITE" id="PS50010">
    <property type="entry name" value="DH_2"/>
    <property type="match status" value="1"/>
</dbReference>
<dbReference type="CDD" id="cd01221">
    <property type="entry name" value="PH_ephexin"/>
    <property type="match status" value="1"/>
</dbReference>
<keyword evidence="1 3" id="KW-0728">SH3 domain</keyword>
<dbReference type="AlphaFoldDB" id="A0A8U1GZB6"/>
<feature type="region of interest" description="Disordered" evidence="4">
    <location>
        <begin position="260"/>
        <end position="290"/>
    </location>
</feature>
<gene>
    <name evidence="8" type="primary">arhgef19</name>
</gene>
<evidence type="ECO:0000259" key="6">
    <source>
        <dbReference type="PROSITE" id="PS50010"/>
    </source>
</evidence>
<dbReference type="InterPro" id="IPR001452">
    <property type="entry name" value="SH3_domain"/>
</dbReference>
<dbReference type="InterPro" id="IPR000219">
    <property type="entry name" value="DH_dom"/>
</dbReference>
<feature type="domain" description="SH3" evidence="5">
    <location>
        <begin position="798"/>
        <end position="859"/>
    </location>
</feature>
<dbReference type="PANTHER" id="PTHR12845">
    <property type="entry name" value="GUANINE NUCLEOTIDE EXCHANGE FACTOR"/>
    <property type="match status" value="1"/>
</dbReference>
<dbReference type="PROSITE" id="PS50002">
    <property type="entry name" value="SH3"/>
    <property type="match status" value="1"/>
</dbReference>
<dbReference type="Gene3D" id="2.30.30.40">
    <property type="entry name" value="SH3 Domains"/>
    <property type="match status" value="1"/>
</dbReference>
<dbReference type="Proteomes" id="UP000808372">
    <property type="component" value="Chromosome 16"/>
</dbReference>
<feature type="region of interest" description="Disordered" evidence="4">
    <location>
        <begin position="66"/>
        <end position="130"/>
    </location>
</feature>
<evidence type="ECO:0000313" key="8">
    <source>
        <dbReference type="RefSeq" id="XP_038867423.1"/>
    </source>
</evidence>
<dbReference type="CDD" id="cd00160">
    <property type="entry name" value="RhoGEF"/>
    <property type="match status" value="1"/>
</dbReference>
<protein>
    <submittedName>
        <fullName evidence="8">Rho guanine nucleotide exchange factor 19</fullName>
    </submittedName>
</protein>
<keyword evidence="2" id="KW-0344">Guanine-nucleotide releasing factor</keyword>
<evidence type="ECO:0000259" key="5">
    <source>
        <dbReference type="PROSITE" id="PS50002"/>
    </source>
</evidence>
<name>A0A8U1GZB6_SALNM</name>
<dbReference type="Gene3D" id="1.20.900.10">
    <property type="entry name" value="Dbl homology (DH) domain"/>
    <property type="match status" value="1"/>
</dbReference>
<dbReference type="InterPro" id="IPR036028">
    <property type="entry name" value="SH3-like_dom_sf"/>
</dbReference>
<dbReference type="PANTHER" id="PTHR12845:SF6">
    <property type="entry name" value="RHO GUANINE NUCLEOTIDE EXCHANGE FACTOR 19"/>
    <property type="match status" value="1"/>
</dbReference>
<dbReference type="InterPro" id="IPR035899">
    <property type="entry name" value="DBL_dom_sf"/>
</dbReference>
<feature type="region of interest" description="Disordered" evidence="4">
    <location>
        <begin position="395"/>
        <end position="426"/>
    </location>
</feature>
<dbReference type="CDD" id="cd11940">
    <property type="entry name" value="SH3_ARHGEF5_19"/>
    <property type="match status" value="1"/>
</dbReference>
<evidence type="ECO:0000313" key="7">
    <source>
        <dbReference type="Proteomes" id="UP000808372"/>
    </source>
</evidence>
<dbReference type="SUPFAM" id="SSF50044">
    <property type="entry name" value="SH3-domain"/>
    <property type="match status" value="1"/>
</dbReference>
<dbReference type="InterPro" id="IPR011993">
    <property type="entry name" value="PH-like_dom_sf"/>
</dbReference>
<dbReference type="Pfam" id="PF00018">
    <property type="entry name" value="SH3_1"/>
    <property type="match status" value="1"/>
</dbReference>